<dbReference type="Gene3D" id="4.10.60.10">
    <property type="entry name" value="Zinc finger, CCHC-type"/>
    <property type="match status" value="1"/>
</dbReference>
<organism evidence="1 2">
    <name type="scientific">Golovinomyces cichoracearum</name>
    <dbReference type="NCBI Taxonomy" id="62708"/>
    <lineage>
        <taxon>Eukaryota</taxon>
        <taxon>Fungi</taxon>
        <taxon>Dikarya</taxon>
        <taxon>Ascomycota</taxon>
        <taxon>Pezizomycotina</taxon>
        <taxon>Leotiomycetes</taxon>
        <taxon>Erysiphales</taxon>
        <taxon>Erysiphaceae</taxon>
        <taxon>Golovinomyces</taxon>
    </lineage>
</organism>
<feature type="non-terminal residue" evidence="1">
    <location>
        <position position="1"/>
    </location>
</feature>
<dbReference type="GO" id="GO:0003676">
    <property type="term" value="F:nucleic acid binding"/>
    <property type="evidence" value="ECO:0007669"/>
    <property type="project" value="InterPro"/>
</dbReference>
<dbReference type="Proteomes" id="UP000283383">
    <property type="component" value="Unassembled WGS sequence"/>
</dbReference>
<dbReference type="EMBL" id="MCBQ01018719">
    <property type="protein sequence ID" value="RKF57620.1"/>
    <property type="molecule type" value="Genomic_DNA"/>
</dbReference>
<proteinExistence type="predicted"/>
<dbReference type="SUPFAM" id="SSF57756">
    <property type="entry name" value="Retrovirus zinc finger-like domains"/>
    <property type="match status" value="1"/>
</dbReference>
<gene>
    <name evidence="1" type="ORF">GcM3_187040</name>
</gene>
<sequence length="109" mass="12426">EKGSAQFNNQKLGLKEELRELDRREGRCYYCHQKGHLTNLCKKKIVAEGSISNLECSARTTNDDVMKIFEATIVAAGGANVSFIRQRHKIYYISYPCLNDGILLEKMKL</sequence>
<name>A0A420HJM5_9PEZI</name>
<dbReference type="GO" id="GO:0008270">
    <property type="term" value="F:zinc ion binding"/>
    <property type="evidence" value="ECO:0007669"/>
    <property type="project" value="InterPro"/>
</dbReference>
<evidence type="ECO:0008006" key="3">
    <source>
        <dbReference type="Google" id="ProtNLM"/>
    </source>
</evidence>
<accession>A0A420HJM5</accession>
<dbReference type="InterPro" id="IPR036875">
    <property type="entry name" value="Znf_CCHC_sf"/>
</dbReference>
<protein>
    <recommendedName>
        <fullName evidence="3">CCHC-type domain-containing protein</fullName>
    </recommendedName>
</protein>
<comment type="caution">
    <text evidence="1">The sequence shown here is derived from an EMBL/GenBank/DDBJ whole genome shotgun (WGS) entry which is preliminary data.</text>
</comment>
<evidence type="ECO:0000313" key="1">
    <source>
        <dbReference type="EMBL" id="RKF57620.1"/>
    </source>
</evidence>
<keyword evidence="2" id="KW-1185">Reference proteome</keyword>
<dbReference type="AlphaFoldDB" id="A0A420HJM5"/>
<evidence type="ECO:0000313" key="2">
    <source>
        <dbReference type="Proteomes" id="UP000283383"/>
    </source>
</evidence>
<reference evidence="1 2" key="1">
    <citation type="journal article" date="2018" name="BMC Genomics">
        <title>Comparative genome analyses reveal sequence features reflecting distinct modes of host-adaptation between dicot and monocot powdery mildew.</title>
        <authorList>
            <person name="Wu Y."/>
            <person name="Ma X."/>
            <person name="Pan Z."/>
            <person name="Kale S.D."/>
            <person name="Song Y."/>
            <person name="King H."/>
            <person name="Zhang Q."/>
            <person name="Presley C."/>
            <person name="Deng X."/>
            <person name="Wei C.I."/>
            <person name="Xiao S."/>
        </authorList>
    </citation>
    <scope>NUCLEOTIDE SEQUENCE [LARGE SCALE GENOMIC DNA]</scope>
    <source>
        <strain evidence="1">UMSG3</strain>
    </source>
</reference>